<protein>
    <submittedName>
        <fullName evidence="2">Uncharacterized protein</fullName>
    </submittedName>
</protein>
<keyword evidence="3" id="KW-1185">Reference proteome</keyword>
<accession>A0ABQ6PMA8</accession>
<keyword evidence="1" id="KW-0472">Membrane</keyword>
<evidence type="ECO:0000256" key="1">
    <source>
        <dbReference type="SAM" id="Phobius"/>
    </source>
</evidence>
<keyword evidence="1" id="KW-0812">Transmembrane</keyword>
<evidence type="ECO:0000313" key="3">
    <source>
        <dbReference type="Proteomes" id="UP001338309"/>
    </source>
</evidence>
<reference evidence="2 3" key="1">
    <citation type="submission" date="2023-08" db="EMBL/GenBank/DDBJ databases">
        <title>Draft genome sequence of Algoriphagus confluentis.</title>
        <authorList>
            <person name="Takatani N."/>
            <person name="Hosokawa M."/>
            <person name="Sawabe T."/>
        </authorList>
    </citation>
    <scope>NUCLEOTIDE SEQUENCE [LARGE SCALE GENOMIC DNA]</scope>
    <source>
        <strain evidence="2 3">NBRC 111222</strain>
    </source>
</reference>
<dbReference type="RefSeq" id="WP_338223530.1">
    <property type="nucleotide sequence ID" value="NZ_BTPD01000004.1"/>
</dbReference>
<organism evidence="2 3">
    <name type="scientific">Algoriphagus confluentis</name>
    <dbReference type="NCBI Taxonomy" id="1697556"/>
    <lineage>
        <taxon>Bacteria</taxon>
        <taxon>Pseudomonadati</taxon>
        <taxon>Bacteroidota</taxon>
        <taxon>Cytophagia</taxon>
        <taxon>Cytophagales</taxon>
        <taxon>Cyclobacteriaceae</taxon>
        <taxon>Algoriphagus</taxon>
    </lineage>
</organism>
<name>A0ABQ6PMA8_9BACT</name>
<gene>
    <name evidence="2" type="ORF">Aconfl_14290</name>
</gene>
<evidence type="ECO:0000313" key="2">
    <source>
        <dbReference type="EMBL" id="GMQ28786.1"/>
    </source>
</evidence>
<keyword evidence="1" id="KW-1133">Transmembrane helix</keyword>
<dbReference type="Proteomes" id="UP001338309">
    <property type="component" value="Unassembled WGS sequence"/>
</dbReference>
<proteinExistence type="predicted"/>
<feature type="transmembrane region" description="Helical" evidence="1">
    <location>
        <begin position="120"/>
        <end position="139"/>
    </location>
</feature>
<feature type="transmembrane region" description="Helical" evidence="1">
    <location>
        <begin position="95"/>
        <end position="114"/>
    </location>
</feature>
<dbReference type="EMBL" id="BTPD01000004">
    <property type="protein sequence ID" value="GMQ28786.1"/>
    <property type="molecule type" value="Genomic_DNA"/>
</dbReference>
<sequence>MNLIPYHSEALVSILSKEEVLGHLMRTTRQVNFLGMDPMLDEKIKFNGIVGQEGFRISRMIRKGDSFLPLLSGKVEATSRGSLILVEYRPFPATVFFLSFWSVILFAFSAYFFYQLNPGYALICLSLALGNYGLGLLFFHRQVRISRALFHEQINFEMKDKD</sequence>
<comment type="caution">
    <text evidence="2">The sequence shown here is derived from an EMBL/GenBank/DDBJ whole genome shotgun (WGS) entry which is preliminary data.</text>
</comment>